<reference evidence="1" key="1">
    <citation type="submission" date="2018-01" db="EMBL/GenBank/DDBJ databases">
        <title>An insight into the sialome of Amazonian anophelines.</title>
        <authorList>
            <person name="Ribeiro J.M."/>
            <person name="Scarpassa V."/>
            <person name="Calvo E."/>
        </authorList>
    </citation>
    <scope>NUCLEOTIDE SEQUENCE</scope>
</reference>
<proteinExistence type="predicted"/>
<evidence type="ECO:0000313" key="1">
    <source>
        <dbReference type="EMBL" id="MBW72500.1"/>
    </source>
</evidence>
<protein>
    <submittedName>
        <fullName evidence="1">Putative secreted protein</fullName>
    </submittedName>
</protein>
<accession>A0A2M4D4K9</accession>
<name>A0A2M4D4K9_ANODA</name>
<organism evidence="1">
    <name type="scientific">Anopheles darlingi</name>
    <name type="common">Mosquito</name>
    <dbReference type="NCBI Taxonomy" id="43151"/>
    <lineage>
        <taxon>Eukaryota</taxon>
        <taxon>Metazoa</taxon>
        <taxon>Ecdysozoa</taxon>
        <taxon>Arthropoda</taxon>
        <taxon>Hexapoda</taxon>
        <taxon>Insecta</taxon>
        <taxon>Pterygota</taxon>
        <taxon>Neoptera</taxon>
        <taxon>Endopterygota</taxon>
        <taxon>Diptera</taxon>
        <taxon>Nematocera</taxon>
        <taxon>Culicoidea</taxon>
        <taxon>Culicidae</taxon>
        <taxon>Anophelinae</taxon>
        <taxon>Anopheles</taxon>
    </lineage>
</organism>
<dbReference type="AlphaFoldDB" id="A0A2M4D4K9"/>
<dbReference type="EMBL" id="GGFL01008322">
    <property type="protein sequence ID" value="MBW72500.1"/>
    <property type="molecule type" value="Transcribed_RNA"/>
</dbReference>
<sequence length="118" mass="13507">MIRCFQVGLFTISIQACCLPSQAKPAPIALELSQDTLACIDDEVKGYKKRIDIVITVCSRILFFFSGVRYRNRDGMKKPHSEKCIKFMMKSKQPRIATYSLVANTILSHSIYIYRFCS</sequence>
<dbReference type="PROSITE" id="PS51257">
    <property type="entry name" value="PROKAR_LIPOPROTEIN"/>
    <property type="match status" value="1"/>
</dbReference>